<feature type="domain" description="Fibronectin type-III" evidence="2">
    <location>
        <begin position="443"/>
        <end position="562"/>
    </location>
</feature>
<evidence type="ECO:0000313" key="4">
    <source>
        <dbReference type="Proteomes" id="UP001596405"/>
    </source>
</evidence>
<dbReference type="SMART" id="SM00060">
    <property type="entry name" value="FN3"/>
    <property type="match status" value="1"/>
</dbReference>
<keyword evidence="4" id="KW-1185">Reference proteome</keyword>
<proteinExistence type="predicted"/>
<dbReference type="NCBIfam" id="TIGR04183">
    <property type="entry name" value="Por_Secre_tail"/>
    <property type="match status" value="1"/>
</dbReference>
<dbReference type="InterPro" id="IPR012338">
    <property type="entry name" value="Beta-lactam/transpept-like"/>
</dbReference>
<feature type="chain" id="PRO_5047265379" evidence="1">
    <location>
        <begin position="22"/>
        <end position="651"/>
    </location>
</feature>
<dbReference type="Pfam" id="PF18962">
    <property type="entry name" value="Por_Secre_tail"/>
    <property type="match status" value="1"/>
</dbReference>
<organism evidence="3 4">
    <name type="scientific">Rufibacter roseus</name>
    <dbReference type="NCBI Taxonomy" id="1567108"/>
    <lineage>
        <taxon>Bacteria</taxon>
        <taxon>Pseudomonadati</taxon>
        <taxon>Bacteroidota</taxon>
        <taxon>Cytophagia</taxon>
        <taxon>Cytophagales</taxon>
        <taxon>Hymenobacteraceae</taxon>
        <taxon>Rufibacter</taxon>
    </lineage>
</organism>
<reference evidence="4" key="1">
    <citation type="journal article" date="2019" name="Int. J. Syst. Evol. Microbiol.">
        <title>The Global Catalogue of Microorganisms (GCM) 10K type strain sequencing project: providing services to taxonomists for standard genome sequencing and annotation.</title>
        <authorList>
            <consortium name="The Broad Institute Genomics Platform"/>
            <consortium name="The Broad Institute Genome Sequencing Center for Infectious Disease"/>
            <person name="Wu L."/>
            <person name="Ma J."/>
        </authorList>
    </citation>
    <scope>NUCLEOTIDE SEQUENCE [LARGE SCALE GENOMIC DNA]</scope>
    <source>
        <strain evidence="4">CGMCC 4.7393</strain>
    </source>
</reference>
<dbReference type="InterPro" id="IPR001466">
    <property type="entry name" value="Beta-lactam-related"/>
</dbReference>
<dbReference type="PANTHER" id="PTHR46825">
    <property type="entry name" value="D-ALANYL-D-ALANINE-CARBOXYPEPTIDASE/ENDOPEPTIDASE AMPH"/>
    <property type="match status" value="1"/>
</dbReference>
<comment type="caution">
    <text evidence="3">The sequence shown here is derived from an EMBL/GenBank/DDBJ whole genome shotgun (WGS) entry which is preliminary data.</text>
</comment>
<dbReference type="Gene3D" id="2.60.40.10">
    <property type="entry name" value="Immunoglobulins"/>
    <property type="match status" value="1"/>
</dbReference>
<dbReference type="GO" id="GO:0016787">
    <property type="term" value="F:hydrolase activity"/>
    <property type="evidence" value="ECO:0007669"/>
    <property type="project" value="UniProtKB-KW"/>
</dbReference>
<dbReference type="InterPro" id="IPR013783">
    <property type="entry name" value="Ig-like_fold"/>
</dbReference>
<evidence type="ECO:0000259" key="2">
    <source>
        <dbReference type="PROSITE" id="PS50853"/>
    </source>
</evidence>
<accession>A0ABW2DLB9</accession>
<keyword evidence="1" id="KW-0732">Signal</keyword>
<dbReference type="Pfam" id="PF00144">
    <property type="entry name" value="Beta-lactamase"/>
    <property type="match status" value="1"/>
</dbReference>
<dbReference type="InterPro" id="IPR036116">
    <property type="entry name" value="FN3_sf"/>
</dbReference>
<dbReference type="InterPro" id="IPR026444">
    <property type="entry name" value="Secre_tail"/>
</dbReference>
<dbReference type="Proteomes" id="UP001596405">
    <property type="component" value="Unassembled WGS sequence"/>
</dbReference>
<dbReference type="SUPFAM" id="SSF56601">
    <property type="entry name" value="beta-lactamase/transpeptidase-like"/>
    <property type="match status" value="1"/>
</dbReference>
<dbReference type="PANTHER" id="PTHR46825:SF9">
    <property type="entry name" value="BETA-LACTAMASE-RELATED DOMAIN-CONTAINING PROTEIN"/>
    <property type="match status" value="1"/>
</dbReference>
<dbReference type="InterPro" id="IPR003961">
    <property type="entry name" value="FN3_dom"/>
</dbReference>
<evidence type="ECO:0000313" key="3">
    <source>
        <dbReference type="EMBL" id="MFC6997499.1"/>
    </source>
</evidence>
<evidence type="ECO:0000256" key="1">
    <source>
        <dbReference type="SAM" id="SignalP"/>
    </source>
</evidence>
<name>A0ABW2DLB9_9BACT</name>
<dbReference type="PROSITE" id="PS50853">
    <property type="entry name" value="FN3"/>
    <property type="match status" value="1"/>
</dbReference>
<gene>
    <name evidence="3" type="ORF">ACFQHR_07680</name>
</gene>
<protein>
    <submittedName>
        <fullName evidence="3">Serine hydrolase</fullName>
    </submittedName>
</protein>
<sequence length="651" mass="70490">MMKKITLLLASCFVLGQNSFAQTGINDPLTASADQVMLNFIQKWNIPGGTYAITSPDGRIIYHKSFGYADADLDDGTNREVLQPYHLFRIGDLSQHITSVAIMKLIEEGRLNMNDLVFGPTGVLKDHPVFSQANITDSRVFNITVYHLLQDLSGLGPGRNCFTNPTTPYSDGQVGGCQPLHVPLHVAHTYGLDRATPEAYIRYNLEKGLNWEPGYDTVKDSGMNYMVLGEIIEEITGTSYENYVKTALLAPLGIFDMHIGRSLRSDKLEREVEYKGDDGTWLSSYNANEVVPWEYGGWNVETQGPYAGWVATAKDMLKFLAATDGRGPQPDILSEATINTMTAKLPNWPTYNSAQSWWVSGQGGVTSSWWNFSQALTGTSAMYGRIANGLNFIILFNRYPYGVVDGNLSHNPYINELDALWAGVYNAFTGIPTYDLMASPTINSKDITFANATSTSVDVSWTSGNGDKRMLVVSQGGTPVASYPLEGATYTANASFGSGADLGSGAFVAYNGTGNSITITGLSPETAYSFKVYEYNQNTTTGDHALYLLGQSAAANFTTPNALGIAKEADSKAIGVYPNPSNGYVNINLTALPGEAKSAEVTIANMQGVQVLSATLNGKAGGVDAKNLTPGVYIMRINVKGTTYTKRFVKI</sequence>
<dbReference type="InterPro" id="IPR050491">
    <property type="entry name" value="AmpC-like"/>
</dbReference>
<dbReference type="CDD" id="cd00063">
    <property type="entry name" value="FN3"/>
    <property type="match status" value="1"/>
</dbReference>
<dbReference type="Gene3D" id="3.40.710.10">
    <property type="entry name" value="DD-peptidase/beta-lactamase superfamily"/>
    <property type="match status" value="1"/>
</dbReference>
<dbReference type="RefSeq" id="WP_066619258.1">
    <property type="nucleotide sequence ID" value="NZ_JBHSYQ010000003.1"/>
</dbReference>
<feature type="signal peptide" evidence="1">
    <location>
        <begin position="1"/>
        <end position="21"/>
    </location>
</feature>
<keyword evidence="3" id="KW-0378">Hydrolase</keyword>
<dbReference type="EMBL" id="JBHSYQ010000003">
    <property type="protein sequence ID" value="MFC6997499.1"/>
    <property type="molecule type" value="Genomic_DNA"/>
</dbReference>
<dbReference type="Pfam" id="PF16656">
    <property type="entry name" value="Pur_ac_phosph_N"/>
    <property type="match status" value="1"/>
</dbReference>
<dbReference type="InterPro" id="IPR015914">
    <property type="entry name" value="PAPs_N"/>
</dbReference>
<dbReference type="SUPFAM" id="SSF49265">
    <property type="entry name" value="Fibronectin type III"/>
    <property type="match status" value="1"/>
</dbReference>